<dbReference type="Proteomes" id="UP000321578">
    <property type="component" value="Unassembled WGS sequence"/>
</dbReference>
<organism evidence="2 3">
    <name type="scientific">Subsaximicrobium wynnwilliamsii</name>
    <dbReference type="NCBI Taxonomy" id="291179"/>
    <lineage>
        <taxon>Bacteria</taxon>
        <taxon>Pseudomonadati</taxon>
        <taxon>Bacteroidota</taxon>
        <taxon>Flavobacteriia</taxon>
        <taxon>Flavobacteriales</taxon>
        <taxon>Flavobacteriaceae</taxon>
        <taxon>Subsaximicrobium</taxon>
    </lineage>
</organism>
<dbReference type="Pfam" id="PF23019">
    <property type="entry name" value="DUF7033"/>
    <property type="match status" value="1"/>
</dbReference>
<name>A0A5C6ZCX5_9FLAO</name>
<feature type="domain" description="DUF7033" evidence="1">
    <location>
        <begin position="95"/>
        <end position="183"/>
    </location>
</feature>
<gene>
    <name evidence="2" type="ORF">ESY86_14760</name>
</gene>
<dbReference type="EMBL" id="VORO01000018">
    <property type="protein sequence ID" value="TXD87927.1"/>
    <property type="molecule type" value="Genomic_DNA"/>
</dbReference>
<evidence type="ECO:0000259" key="1">
    <source>
        <dbReference type="Pfam" id="PF23019"/>
    </source>
</evidence>
<reference evidence="2 3" key="1">
    <citation type="submission" date="2019-08" db="EMBL/GenBank/DDBJ databases">
        <title>Genomes of Subsaximicrobium wynnwilliamsii strains.</title>
        <authorList>
            <person name="Bowman J.P."/>
        </authorList>
    </citation>
    <scope>NUCLEOTIDE SEQUENCE [LARGE SCALE GENOMIC DNA]</scope>
    <source>
        <strain evidence="2 3">2-80-2</strain>
    </source>
</reference>
<sequence>MLLVYTHKITPRVQYAFKHLCTRILGIPVSFTTTIEEFIAHDSIKMSYTKKALSNEIFVKSHELLFEQGLSDVEINVQEWYGTKCFFPAGENSALPYDIFAAAFYLISRYEEYLPHVKDDYGRFTATESLAFKEGFLHQPVVDIWAYRLKTVLEQKFENFKFPKQIYKVQPIIDVPVAYLFKQKGLMRIIGGTLNEVFNLKLKQLSQRFLVLFGFKRDPYDTFKWIINKQKQYKFKFIVFFLIGDFSTYDKNVNVNKKEFVSLIKSVGDYCKVGLKVSFLALEDILRLKKEKKKMESITNYELEATRNSFSKINLPHSYRNLVELEIKQDYTMGYLNYMGFRAGTCTPFLYYDLDYEIRTPLIINSFHCIDHALLKHQSQLDKSEALERMIKEVKKVNGTFTPVFHNYSFGDEPTWKGYRKLFTQILNSVEGGNIPKKTA</sequence>
<dbReference type="RefSeq" id="WP_147087364.1">
    <property type="nucleotide sequence ID" value="NZ_VORM01000017.1"/>
</dbReference>
<accession>A0A5C6ZCX5</accession>
<protein>
    <recommendedName>
        <fullName evidence="1">DUF7033 domain-containing protein</fullName>
    </recommendedName>
</protein>
<dbReference type="OrthoDB" id="5573484at2"/>
<proteinExistence type="predicted"/>
<evidence type="ECO:0000313" key="3">
    <source>
        <dbReference type="Proteomes" id="UP000321578"/>
    </source>
</evidence>
<dbReference type="InterPro" id="IPR054297">
    <property type="entry name" value="DUF7033"/>
</dbReference>
<evidence type="ECO:0000313" key="2">
    <source>
        <dbReference type="EMBL" id="TXD87927.1"/>
    </source>
</evidence>
<dbReference type="AlphaFoldDB" id="A0A5C6ZCX5"/>
<dbReference type="CDD" id="cd10931">
    <property type="entry name" value="CE4_u7"/>
    <property type="match status" value="1"/>
</dbReference>
<keyword evidence="3" id="KW-1185">Reference proteome</keyword>
<comment type="caution">
    <text evidence="2">The sequence shown here is derived from an EMBL/GenBank/DDBJ whole genome shotgun (WGS) entry which is preliminary data.</text>
</comment>